<organism evidence="2 3">
    <name type="scientific">Blattamonas nauphoetae</name>
    <dbReference type="NCBI Taxonomy" id="2049346"/>
    <lineage>
        <taxon>Eukaryota</taxon>
        <taxon>Metamonada</taxon>
        <taxon>Preaxostyla</taxon>
        <taxon>Oxymonadida</taxon>
        <taxon>Blattamonas</taxon>
    </lineage>
</organism>
<feature type="compositionally biased region" description="Acidic residues" evidence="1">
    <location>
        <begin position="86"/>
        <end position="95"/>
    </location>
</feature>
<name>A0ABQ9Y9N4_9EUKA</name>
<accession>A0ABQ9Y9N4</accession>
<reference evidence="2 3" key="1">
    <citation type="journal article" date="2022" name="bioRxiv">
        <title>Genomics of Preaxostyla Flagellates Illuminates Evolutionary Transitions and the Path Towards Mitochondrial Loss.</title>
        <authorList>
            <person name="Novak L.V.F."/>
            <person name="Treitli S.C."/>
            <person name="Pyrih J."/>
            <person name="Halakuc P."/>
            <person name="Pipaliya S.V."/>
            <person name="Vacek V."/>
            <person name="Brzon O."/>
            <person name="Soukal P."/>
            <person name="Eme L."/>
            <person name="Dacks J.B."/>
            <person name="Karnkowska A."/>
            <person name="Elias M."/>
            <person name="Hampl V."/>
        </authorList>
    </citation>
    <scope>NUCLEOTIDE SEQUENCE [LARGE SCALE GENOMIC DNA]</scope>
    <source>
        <strain evidence="2">NAU3</strain>
        <tissue evidence="2">Gut</tissue>
    </source>
</reference>
<evidence type="ECO:0000256" key="1">
    <source>
        <dbReference type="SAM" id="MobiDB-lite"/>
    </source>
</evidence>
<feature type="region of interest" description="Disordered" evidence="1">
    <location>
        <begin position="70"/>
        <end position="114"/>
    </location>
</feature>
<evidence type="ECO:0000313" key="2">
    <source>
        <dbReference type="EMBL" id="KAK2960451.1"/>
    </source>
</evidence>
<keyword evidence="3" id="KW-1185">Reference proteome</keyword>
<protein>
    <submittedName>
        <fullName evidence="2">Uncharacterized protein</fullName>
    </submittedName>
</protein>
<dbReference type="EMBL" id="JARBJD010000023">
    <property type="protein sequence ID" value="KAK2960451.1"/>
    <property type="molecule type" value="Genomic_DNA"/>
</dbReference>
<feature type="compositionally biased region" description="Polar residues" evidence="1">
    <location>
        <begin position="102"/>
        <end position="114"/>
    </location>
</feature>
<dbReference type="Proteomes" id="UP001281761">
    <property type="component" value="Unassembled WGS sequence"/>
</dbReference>
<evidence type="ECO:0000313" key="3">
    <source>
        <dbReference type="Proteomes" id="UP001281761"/>
    </source>
</evidence>
<proteinExistence type="predicted"/>
<sequence>MEDLEFFNMLEEAAKVNTLVKSVIISAEETIRIGKEEIQAQKKLAKDFQPFLVGSTKRKYISPNRADIVSFKNDGDESSSSLFSDNFDDDGDDLMIDPARLEQSTKQPESSQPG</sequence>
<gene>
    <name evidence="2" type="ORF">BLNAU_4668</name>
</gene>
<comment type="caution">
    <text evidence="2">The sequence shown here is derived from an EMBL/GenBank/DDBJ whole genome shotgun (WGS) entry which is preliminary data.</text>
</comment>